<dbReference type="GO" id="GO:0005737">
    <property type="term" value="C:cytoplasm"/>
    <property type="evidence" value="ECO:0007669"/>
    <property type="project" value="TreeGrafter"/>
</dbReference>
<evidence type="ECO:0000256" key="5">
    <source>
        <dbReference type="ARBA" id="ARBA00022949"/>
    </source>
</evidence>
<proteinExistence type="inferred from homology"/>
<comment type="subcellular location">
    <subcellularLocation>
        <location evidence="1">Cell junction</location>
    </subcellularLocation>
</comment>
<dbReference type="GeneTree" id="ENSGT00940000156735"/>
<dbReference type="GO" id="GO:0098609">
    <property type="term" value="P:cell-cell adhesion"/>
    <property type="evidence" value="ECO:0007669"/>
    <property type="project" value="InterPro"/>
</dbReference>
<dbReference type="GO" id="GO:0005634">
    <property type="term" value="C:nucleus"/>
    <property type="evidence" value="ECO:0007669"/>
    <property type="project" value="TreeGrafter"/>
</dbReference>
<dbReference type="Gene3D" id="1.25.10.10">
    <property type="entry name" value="Leucine-rich Repeat Variant"/>
    <property type="match status" value="1"/>
</dbReference>
<feature type="repeat" description="ARM" evidence="6">
    <location>
        <begin position="126"/>
        <end position="168"/>
    </location>
</feature>
<dbReference type="InterPro" id="IPR000225">
    <property type="entry name" value="Armadillo"/>
</dbReference>
<dbReference type="InterPro" id="IPR016024">
    <property type="entry name" value="ARM-type_fold"/>
</dbReference>
<feature type="compositionally biased region" description="Polar residues" evidence="7">
    <location>
        <begin position="315"/>
        <end position="324"/>
    </location>
</feature>
<keyword evidence="3" id="KW-0677">Repeat</keyword>
<name>A0AAY4CNM7_9TELE</name>
<dbReference type="Pfam" id="PF00514">
    <property type="entry name" value="Arm"/>
    <property type="match status" value="3"/>
</dbReference>
<evidence type="ECO:0000256" key="2">
    <source>
        <dbReference type="ARBA" id="ARBA00005462"/>
    </source>
</evidence>
<sequence length="491" mass="53057">MSDPILTPATMAQQATGQAVPTQARFNRASLYSAANGSAAQFSGTLVRSVAPQVISQQAQVERKASAGINGLLPTNGVSTAPDLTLKEAIEYLFRDEEKFQLSGASFIQQSTFKEDKSKQEVWQMGGIPPMVSLLHSPNPQVQQTAAAALRNLVFKDIDNKLEVLNCGGLDAVLTLLKSTSSSLTQKQLTGLLWNLSSADQLKPELVKNVLPVLTESVVVPYTCWSDSTASNNIDPEVFHNATACLRNLSGASKEERQAMRECRGLIESIVTYVNSSVGGDNPDNTSVENCVCILHNLTYQLESEAPDHFAKFTTPPQSRSNGSGDKKPLNVGCFSPKSKSLQEETFSLPLTEETNPKGLSWLYHSSTLRAYLTMLDSSRKEGTLEACCGALQNLTASKSQFSNLMSETIVKKLNGLQSISSMLHCSSPGQQKIVMALLSNLSRAKAVQGSMGKNKNSHAQTLWSLCVNYCTTELCVFLSQGHPPSTGHNC</sequence>
<accession>A0AAY4CNM7</accession>
<reference evidence="8 9" key="1">
    <citation type="submission" date="2020-06" db="EMBL/GenBank/DDBJ databases">
        <authorList>
            <consortium name="Wellcome Sanger Institute Data Sharing"/>
        </authorList>
    </citation>
    <scope>NUCLEOTIDE SEQUENCE [LARGE SCALE GENOMIC DNA]</scope>
</reference>
<evidence type="ECO:0008006" key="10">
    <source>
        <dbReference type="Google" id="ProtNLM"/>
    </source>
</evidence>
<dbReference type="InterPro" id="IPR028435">
    <property type="entry name" value="Plakophilin/d_Catenin"/>
</dbReference>
<feature type="region of interest" description="Disordered" evidence="7">
    <location>
        <begin position="311"/>
        <end position="330"/>
    </location>
</feature>
<evidence type="ECO:0000256" key="7">
    <source>
        <dbReference type="SAM" id="MobiDB-lite"/>
    </source>
</evidence>
<dbReference type="SMART" id="SM00185">
    <property type="entry name" value="ARM"/>
    <property type="match status" value="6"/>
</dbReference>
<keyword evidence="9" id="KW-1185">Reference proteome</keyword>
<comment type="similarity">
    <text evidence="2">Belongs to the beta-catenin family.</text>
</comment>
<evidence type="ECO:0000313" key="9">
    <source>
        <dbReference type="Proteomes" id="UP000694580"/>
    </source>
</evidence>
<keyword evidence="5" id="KW-0965">Cell junction</keyword>
<protein>
    <recommendedName>
        <fullName evidence="10">Plakophilin 1b</fullName>
    </recommendedName>
</protein>
<dbReference type="SUPFAM" id="SSF48371">
    <property type="entry name" value="ARM repeat"/>
    <property type="match status" value="1"/>
</dbReference>
<dbReference type="Ensembl" id="ENSDCDT00010042669.1">
    <property type="protein sequence ID" value="ENSDCDP00010034279.1"/>
    <property type="gene ID" value="ENSDCDG00010021734.1"/>
</dbReference>
<evidence type="ECO:0000256" key="1">
    <source>
        <dbReference type="ARBA" id="ARBA00004282"/>
    </source>
</evidence>
<dbReference type="GO" id="GO:0005886">
    <property type="term" value="C:plasma membrane"/>
    <property type="evidence" value="ECO:0007669"/>
    <property type="project" value="TreeGrafter"/>
</dbReference>
<evidence type="ECO:0000256" key="6">
    <source>
        <dbReference type="PROSITE-ProRule" id="PRU00259"/>
    </source>
</evidence>
<evidence type="ECO:0000256" key="3">
    <source>
        <dbReference type="ARBA" id="ARBA00022737"/>
    </source>
</evidence>
<keyword evidence="4" id="KW-0130">Cell adhesion</keyword>
<dbReference type="Proteomes" id="UP000694580">
    <property type="component" value="Chromosome 10"/>
</dbReference>
<evidence type="ECO:0000313" key="8">
    <source>
        <dbReference type="Ensembl" id="ENSDCDP00010034279.1"/>
    </source>
</evidence>
<gene>
    <name evidence="8" type="primary">PKP1</name>
</gene>
<reference evidence="8" key="2">
    <citation type="submission" date="2025-08" db="UniProtKB">
        <authorList>
            <consortium name="Ensembl"/>
        </authorList>
    </citation>
    <scope>IDENTIFICATION</scope>
</reference>
<dbReference type="InterPro" id="IPR011989">
    <property type="entry name" value="ARM-like"/>
</dbReference>
<dbReference type="GO" id="GO:0005912">
    <property type="term" value="C:adherens junction"/>
    <property type="evidence" value="ECO:0007669"/>
    <property type="project" value="TreeGrafter"/>
</dbReference>
<dbReference type="AlphaFoldDB" id="A0AAY4CNM7"/>
<organism evidence="8 9">
    <name type="scientific">Denticeps clupeoides</name>
    <name type="common">denticle herring</name>
    <dbReference type="NCBI Taxonomy" id="299321"/>
    <lineage>
        <taxon>Eukaryota</taxon>
        <taxon>Metazoa</taxon>
        <taxon>Chordata</taxon>
        <taxon>Craniata</taxon>
        <taxon>Vertebrata</taxon>
        <taxon>Euteleostomi</taxon>
        <taxon>Actinopterygii</taxon>
        <taxon>Neopterygii</taxon>
        <taxon>Teleostei</taxon>
        <taxon>Clupei</taxon>
        <taxon>Clupeiformes</taxon>
        <taxon>Denticipitoidei</taxon>
        <taxon>Denticipitidae</taxon>
        <taxon>Denticeps</taxon>
    </lineage>
</organism>
<reference evidence="8" key="3">
    <citation type="submission" date="2025-09" db="UniProtKB">
        <authorList>
            <consortium name="Ensembl"/>
        </authorList>
    </citation>
    <scope>IDENTIFICATION</scope>
</reference>
<dbReference type="PANTHER" id="PTHR10372:SF3">
    <property type="entry name" value="PLAKOPHILIN-1"/>
    <property type="match status" value="1"/>
</dbReference>
<dbReference type="PANTHER" id="PTHR10372">
    <property type="entry name" value="PLAKOPHILLIN-RELATED"/>
    <property type="match status" value="1"/>
</dbReference>
<evidence type="ECO:0000256" key="4">
    <source>
        <dbReference type="ARBA" id="ARBA00022889"/>
    </source>
</evidence>
<dbReference type="PROSITE" id="PS50176">
    <property type="entry name" value="ARM_REPEAT"/>
    <property type="match status" value="1"/>
</dbReference>